<protein>
    <submittedName>
        <fullName evidence="1">Uncharacterized protein</fullName>
    </submittedName>
</protein>
<proteinExistence type="predicted"/>
<reference evidence="1" key="1">
    <citation type="journal article" date="2014" name="Front. Microbiol.">
        <title>High frequency of phylogenetically diverse reductive dehalogenase-homologous genes in deep subseafloor sedimentary metagenomes.</title>
        <authorList>
            <person name="Kawai M."/>
            <person name="Futagami T."/>
            <person name="Toyoda A."/>
            <person name="Takaki Y."/>
            <person name="Nishi S."/>
            <person name="Hori S."/>
            <person name="Arai W."/>
            <person name="Tsubouchi T."/>
            <person name="Morono Y."/>
            <person name="Uchiyama I."/>
            <person name="Ito T."/>
            <person name="Fujiyama A."/>
            <person name="Inagaki F."/>
            <person name="Takami H."/>
        </authorList>
    </citation>
    <scope>NUCLEOTIDE SEQUENCE</scope>
    <source>
        <strain evidence="1">Expedition CK06-06</strain>
    </source>
</reference>
<dbReference type="AlphaFoldDB" id="X0W5I5"/>
<accession>X0W5I5</accession>
<sequence>MGTGLRIFLINDDDSLQRFPLARFERLIDRDPKERLPQYAGKRIRYALVIADLVNRKPVEILRIQYSILTFDSEGKIDAAELEKEMRLGVDMVPIGKTTATSLKVVDAEHHFLQKRYENRYLWRPTPEIEEAIEKALFG</sequence>
<name>X0W5I5_9ZZZZ</name>
<gene>
    <name evidence="1" type="ORF">S01H1_48033</name>
</gene>
<organism evidence="1">
    <name type="scientific">marine sediment metagenome</name>
    <dbReference type="NCBI Taxonomy" id="412755"/>
    <lineage>
        <taxon>unclassified sequences</taxon>
        <taxon>metagenomes</taxon>
        <taxon>ecological metagenomes</taxon>
    </lineage>
</organism>
<dbReference type="EMBL" id="BARS01030829">
    <property type="protein sequence ID" value="GAG26144.1"/>
    <property type="molecule type" value="Genomic_DNA"/>
</dbReference>
<comment type="caution">
    <text evidence="1">The sequence shown here is derived from an EMBL/GenBank/DDBJ whole genome shotgun (WGS) entry which is preliminary data.</text>
</comment>
<evidence type="ECO:0000313" key="1">
    <source>
        <dbReference type="EMBL" id="GAG26144.1"/>
    </source>
</evidence>